<evidence type="ECO:0000313" key="2">
    <source>
        <dbReference type="Proteomes" id="UP001056634"/>
    </source>
</evidence>
<name>A0A9E7N4N3_9CAUD</name>
<protein>
    <submittedName>
        <fullName evidence="1">Uncharacterized protein</fullName>
    </submittedName>
</protein>
<organism evidence="1 2">
    <name type="scientific">Brevundimonas phage vB_BpoS-Marchewka</name>
    <dbReference type="NCBI Taxonomy" id="2948604"/>
    <lineage>
        <taxon>Viruses</taxon>
        <taxon>Duplodnaviria</taxon>
        <taxon>Heunggongvirae</taxon>
        <taxon>Uroviricota</taxon>
        <taxon>Caudoviricetes</taxon>
        <taxon>Jeanschmidtviridae</taxon>
        <taxon>Marchewkavirus</taxon>
        <taxon>Marchewkavirus marchewka</taxon>
    </lineage>
</organism>
<accession>A0A9E7N4N3</accession>
<dbReference type="EMBL" id="ON529851">
    <property type="protein sequence ID" value="UTC29010.1"/>
    <property type="molecule type" value="Genomic_DNA"/>
</dbReference>
<gene>
    <name evidence="1" type="ORF">MARCHEWKA_04980</name>
</gene>
<sequence>MNWLFYGQNPDAPRGPCRRRFLPIALAGAAALSGCKGVAEEIQAVGMQARDDLIAGNTYHYDPRVNLCFAVGSYARTGNFTDNLTQSYVPCTDAVMAQALKDAP</sequence>
<keyword evidence="2" id="KW-1185">Reference proteome</keyword>
<reference evidence="1" key="1">
    <citation type="submission" date="2022-04" db="EMBL/GenBank/DDBJ databases">
        <authorList>
            <person name="Friedrich I."/>
            <person name="Schneider D."/>
            <person name="Poehlein A."/>
            <person name="Hertel R."/>
            <person name="Daniel R."/>
        </authorList>
    </citation>
    <scope>NUCLEOTIDE SEQUENCE</scope>
</reference>
<dbReference type="Proteomes" id="UP001056634">
    <property type="component" value="Segment"/>
</dbReference>
<evidence type="ECO:0000313" key="1">
    <source>
        <dbReference type="EMBL" id="UTC29010.1"/>
    </source>
</evidence>
<proteinExistence type="predicted"/>